<dbReference type="GO" id="GO:0000287">
    <property type="term" value="F:magnesium ion binding"/>
    <property type="evidence" value="ECO:0007669"/>
    <property type="project" value="UniProtKB-UniRule"/>
</dbReference>
<comment type="caution">
    <text evidence="14">The sequence shown here is derived from an EMBL/GenBank/DDBJ whole genome shotgun (WGS) entry which is preliminary data.</text>
</comment>
<organism evidence="14 15">
    <name type="scientific">Psychrobacillus insolitus</name>
    <dbReference type="NCBI Taxonomy" id="1461"/>
    <lineage>
        <taxon>Bacteria</taxon>
        <taxon>Bacillati</taxon>
        <taxon>Bacillota</taxon>
        <taxon>Bacilli</taxon>
        <taxon>Bacillales</taxon>
        <taxon>Bacillaceae</taxon>
        <taxon>Psychrobacillus</taxon>
    </lineage>
</organism>
<keyword evidence="9 12" id="KW-0239">DNA-directed DNA polymerase</keyword>
<evidence type="ECO:0000256" key="5">
    <source>
        <dbReference type="ARBA" id="ARBA00022705"/>
    </source>
</evidence>
<comment type="cofactor">
    <cofactor evidence="12">
        <name>Mg(2+)</name>
        <dbReference type="ChEBI" id="CHEBI:18420"/>
    </cofactor>
    <text evidence="12">Binds 2 magnesium ions per subunit.</text>
</comment>
<dbReference type="InterPro" id="IPR024728">
    <property type="entry name" value="PolY_HhH_motif"/>
</dbReference>
<dbReference type="PANTHER" id="PTHR11076:SF33">
    <property type="entry name" value="DNA POLYMERASE KAPPA"/>
    <property type="match status" value="1"/>
</dbReference>
<keyword evidence="10 12" id="KW-0234">DNA repair</keyword>
<dbReference type="EMBL" id="QKZI01000001">
    <property type="protein sequence ID" value="PZX07306.1"/>
    <property type="molecule type" value="Genomic_DNA"/>
</dbReference>
<evidence type="ECO:0000256" key="8">
    <source>
        <dbReference type="ARBA" id="ARBA00022842"/>
    </source>
</evidence>
<evidence type="ECO:0000256" key="12">
    <source>
        <dbReference type="HAMAP-Rule" id="MF_01113"/>
    </source>
</evidence>
<dbReference type="InterPro" id="IPR043502">
    <property type="entry name" value="DNA/RNA_pol_sf"/>
</dbReference>
<keyword evidence="12" id="KW-0963">Cytoplasm</keyword>
<keyword evidence="2 12" id="KW-0515">Mutator protein</keyword>
<evidence type="ECO:0000256" key="4">
    <source>
        <dbReference type="ARBA" id="ARBA00022695"/>
    </source>
</evidence>
<keyword evidence="8 12" id="KW-0460">Magnesium</keyword>
<keyword evidence="6 12" id="KW-0479">Metal-binding</keyword>
<evidence type="ECO:0000256" key="11">
    <source>
        <dbReference type="ARBA" id="ARBA00049244"/>
    </source>
</evidence>
<dbReference type="Pfam" id="PF11799">
    <property type="entry name" value="IMS_C"/>
    <property type="match status" value="1"/>
</dbReference>
<evidence type="ECO:0000256" key="2">
    <source>
        <dbReference type="ARBA" id="ARBA00022457"/>
    </source>
</evidence>
<evidence type="ECO:0000256" key="6">
    <source>
        <dbReference type="ARBA" id="ARBA00022723"/>
    </source>
</evidence>
<dbReference type="InterPro" id="IPR036775">
    <property type="entry name" value="DNA_pol_Y-fam_lit_finger_sf"/>
</dbReference>
<proteinExistence type="inferred from homology"/>
<dbReference type="InterPro" id="IPR022880">
    <property type="entry name" value="DNApol_IV"/>
</dbReference>
<evidence type="ECO:0000313" key="14">
    <source>
        <dbReference type="EMBL" id="PZX07306.1"/>
    </source>
</evidence>
<dbReference type="CDD" id="cd03586">
    <property type="entry name" value="PolY_Pol_IV_kappa"/>
    <property type="match status" value="1"/>
</dbReference>
<keyword evidence="4 12" id="KW-0548">Nucleotidyltransferase</keyword>
<comment type="subcellular location">
    <subcellularLocation>
        <location evidence="12">Cytoplasm</location>
    </subcellularLocation>
</comment>
<feature type="domain" description="UmuC" evidence="13">
    <location>
        <begin position="8"/>
        <end position="189"/>
    </location>
</feature>
<keyword evidence="5 12" id="KW-0235">DNA replication</keyword>
<dbReference type="NCBIfam" id="NF002677">
    <property type="entry name" value="PRK02406.1"/>
    <property type="match status" value="1"/>
</dbReference>
<dbReference type="PANTHER" id="PTHR11076">
    <property type="entry name" value="DNA REPAIR POLYMERASE UMUC / TRANSFERASE FAMILY MEMBER"/>
    <property type="match status" value="1"/>
</dbReference>
<dbReference type="Pfam" id="PF11798">
    <property type="entry name" value="IMS_HHH"/>
    <property type="match status" value="1"/>
</dbReference>
<comment type="subunit">
    <text evidence="12">Monomer.</text>
</comment>
<dbReference type="FunFam" id="3.40.1170.60:FF:000003">
    <property type="entry name" value="DNA polymerase eta"/>
    <property type="match status" value="1"/>
</dbReference>
<dbReference type="InterPro" id="IPR043128">
    <property type="entry name" value="Rev_trsase/Diguanyl_cyclase"/>
</dbReference>
<dbReference type="RefSeq" id="WP_111437975.1">
    <property type="nucleotide sequence ID" value="NZ_QKZI01000001.1"/>
</dbReference>
<feature type="binding site" evidence="12">
    <location>
        <position position="108"/>
    </location>
    <ligand>
        <name>Mg(2+)</name>
        <dbReference type="ChEBI" id="CHEBI:18420"/>
    </ligand>
</feature>
<evidence type="ECO:0000256" key="3">
    <source>
        <dbReference type="ARBA" id="ARBA00022679"/>
    </source>
</evidence>
<name>A0A2W7PGD5_9BACI</name>
<dbReference type="GO" id="GO:0006281">
    <property type="term" value="P:DNA repair"/>
    <property type="evidence" value="ECO:0007669"/>
    <property type="project" value="UniProtKB-UniRule"/>
</dbReference>
<dbReference type="InterPro" id="IPR050116">
    <property type="entry name" value="DNA_polymerase-Y"/>
</dbReference>
<dbReference type="GO" id="GO:0003887">
    <property type="term" value="F:DNA-directed DNA polymerase activity"/>
    <property type="evidence" value="ECO:0007669"/>
    <property type="project" value="UniProtKB-UniRule"/>
</dbReference>
<evidence type="ECO:0000256" key="10">
    <source>
        <dbReference type="ARBA" id="ARBA00023204"/>
    </source>
</evidence>
<dbReference type="GO" id="GO:0006261">
    <property type="term" value="P:DNA-templated DNA replication"/>
    <property type="evidence" value="ECO:0007669"/>
    <property type="project" value="UniProtKB-UniRule"/>
</dbReference>
<dbReference type="HAMAP" id="MF_01113">
    <property type="entry name" value="DNApol_IV"/>
    <property type="match status" value="1"/>
</dbReference>
<comment type="similarity">
    <text evidence="1 12">Belongs to the DNA polymerase type-Y family.</text>
</comment>
<reference evidence="14 15" key="1">
    <citation type="submission" date="2018-06" db="EMBL/GenBank/DDBJ databases">
        <title>Genomic Encyclopedia of Type Strains, Phase IV (KMG-IV): sequencing the most valuable type-strain genomes for metagenomic binning, comparative biology and taxonomic classification.</title>
        <authorList>
            <person name="Goeker M."/>
        </authorList>
    </citation>
    <scope>NUCLEOTIDE SEQUENCE [LARGE SCALE GENOMIC DNA]</scope>
    <source>
        <strain evidence="14 15">DSM 5</strain>
    </source>
</reference>
<comment type="catalytic activity">
    <reaction evidence="11 12">
        <text>DNA(n) + a 2'-deoxyribonucleoside 5'-triphosphate = DNA(n+1) + diphosphate</text>
        <dbReference type="Rhea" id="RHEA:22508"/>
        <dbReference type="Rhea" id="RHEA-COMP:17339"/>
        <dbReference type="Rhea" id="RHEA-COMP:17340"/>
        <dbReference type="ChEBI" id="CHEBI:33019"/>
        <dbReference type="ChEBI" id="CHEBI:61560"/>
        <dbReference type="ChEBI" id="CHEBI:173112"/>
        <dbReference type="EC" id="2.7.7.7"/>
    </reaction>
</comment>
<evidence type="ECO:0000256" key="7">
    <source>
        <dbReference type="ARBA" id="ARBA00022763"/>
    </source>
</evidence>
<feature type="site" description="Substrate discrimination" evidence="12">
    <location>
        <position position="17"/>
    </location>
</feature>
<dbReference type="AlphaFoldDB" id="A0A2W7PGD5"/>
<dbReference type="GO" id="GO:0042276">
    <property type="term" value="P:error-prone translesion synthesis"/>
    <property type="evidence" value="ECO:0007669"/>
    <property type="project" value="TreeGrafter"/>
</dbReference>
<evidence type="ECO:0000256" key="1">
    <source>
        <dbReference type="ARBA" id="ARBA00010945"/>
    </source>
</evidence>
<dbReference type="FunFam" id="3.30.1490.100:FF:000004">
    <property type="entry name" value="DNA polymerase IV"/>
    <property type="match status" value="1"/>
</dbReference>
<dbReference type="GO" id="GO:0003684">
    <property type="term" value="F:damaged DNA binding"/>
    <property type="evidence" value="ECO:0007669"/>
    <property type="project" value="InterPro"/>
</dbReference>
<keyword evidence="7 12" id="KW-0227">DNA damage</keyword>
<dbReference type="InterPro" id="IPR017961">
    <property type="entry name" value="DNA_pol_Y-fam_little_finger"/>
</dbReference>
<gene>
    <name evidence="12" type="primary">dinB</name>
    <name evidence="14" type="ORF">C7437_101418</name>
</gene>
<keyword evidence="3 12" id="KW-0808">Transferase</keyword>
<dbReference type="NCBIfam" id="NF002492">
    <property type="entry name" value="PRK01810.1"/>
    <property type="match status" value="1"/>
</dbReference>
<dbReference type="PROSITE" id="PS50173">
    <property type="entry name" value="UMUC"/>
    <property type="match status" value="1"/>
</dbReference>
<dbReference type="GO" id="GO:0009432">
    <property type="term" value="P:SOS response"/>
    <property type="evidence" value="ECO:0007669"/>
    <property type="project" value="TreeGrafter"/>
</dbReference>
<comment type="function">
    <text evidence="12">Poorly processive, error-prone DNA polymerase involved in untargeted mutagenesis. Copies undamaged DNA at stalled replication forks, which arise in vivo from mismatched or misaligned primer ends. These misaligned primers can be extended by PolIV. Exhibits no 3'-5' exonuclease (proofreading) activity. May be involved in translesional synthesis, in conjunction with the beta clamp from PolIII.</text>
</comment>
<sequence>MQRKGRIILHIDLNSFYASVEQVYNPDLRGKAIAIAGNPLERRGIIITCSYEARALGIKTTMNVGEAKRRCPELVILPPNFERYRDSSKRFFNLLREFTTLLEPVSIDEGYLEITKLTENKHALTIAHEIQDRIWSELSLPCSIGVAPNKFLAKTASDMKKPMGITVLRKRDVPKILWQLDVIDMHGIGSSTADKLYSLNIKTIGDLAHADEHKIRSVLGKNGERLHQRANGVDNREVDPNSIYDTKSVGNSTTLPKDISDLQTLRQTIEKLSTKVAERLLAKRLAGTTVIVHIRDADWHNQTRSKTISNSVQSKEEIFDIAWLLFQKHWDESPVRLLGVTVSNVMDKKETTKQLSMFNFEEYVKEEPIIALIDKMEKKFGKGAIQRGIDIPKSSNYLANSSLSKDFLDDHKE</sequence>
<evidence type="ECO:0000259" key="13">
    <source>
        <dbReference type="PROSITE" id="PS50173"/>
    </source>
</evidence>
<accession>A0A2W7PGD5</accession>
<dbReference type="SUPFAM" id="SSF56672">
    <property type="entry name" value="DNA/RNA polymerases"/>
    <property type="match status" value="1"/>
</dbReference>
<dbReference type="Gene3D" id="1.10.150.20">
    <property type="entry name" value="5' to 3' exonuclease, C-terminal subdomain"/>
    <property type="match status" value="1"/>
</dbReference>
<dbReference type="Gene3D" id="3.30.1490.100">
    <property type="entry name" value="DNA polymerase, Y-family, little finger domain"/>
    <property type="match status" value="1"/>
</dbReference>
<feature type="binding site" evidence="12">
    <location>
        <position position="12"/>
    </location>
    <ligand>
        <name>Mg(2+)</name>
        <dbReference type="ChEBI" id="CHEBI:18420"/>
    </ligand>
</feature>
<dbReference type="GO" id="GO:0005829">
    <property type="term" value="C:cytosol"/>
    <property type="evidence" value="ECO:0007669"/>
    <property type="project" value="TreeGrafter"/>
</dbReference>
<dbReference type="EC" id="2.7.7.7" evidence="12"/>
<dbReference type="SUPFAM" id="SSF100879">
    <property type="entry name" value="Lesion bypass DNA polymerase (Y-family), little finger domain"/>
    <property type="match status" value="1"/>
</dbReference>
<dbReference type="Gene3D" id="3.30.70.270">
    <property type="match status" value="1"/>
</dbReference>
<dbReference type="OrthoDB" id="9808813at2"/>
<feature type="active site" evidence="12">
    <location>
        <position position="109"/>
    </location>
</feature>
<dbReference type="InterPro" id="IPR001126">
    <property type="entry name" value="UmuC"/>
</dbReference>
<evidence type="ECO:0000256" key="9">
    <source>
        <dbReference type="ARBA" id="ARBA00022932"/>
    </source>
</evidence>
<evidence type="ECO:0000313" key="15">
    <source>
        <dbReference type="Proteomes" id="UP000248646"/>
    </source>
</evidence>
<protein>
    <recommendedName>
        <fullName evidence="12">DNA polymerase IV</fullName>
        <shortName evidence="12">Pol IV</shortName>
        <ecNumber evidence="12">2.7.7.7</ecNumber>
    </recommendedName>
</protein>
<dbReference type="Gene3D" id="3.40.1170.60">
    <property type="match status" value="1"/>
</dbReference>
<dbReference type="Pfam" id="PF00817">
    <property type="entry name" value="IMS"/>
    <property type="match status" value="1"/>
</dbReference>
<dbReference type="Proteomes" id="UP000248646">
    <property type="component" value="Unassembled WGS sequence"/>
</dbReference>
<keyword evidence="15" id="KW-1185">Reference proteome</keyword>
<keyword evidence="12" id="KW-0238">DNA-binding</keyword>